<evidence type="ECO:0000256" key="2">
    <source>
        <dbReference type="SAM" id="SignalP"/>
    </source>
</evidence>
<sequence length="606" mass="64755">MFEKKILLRAIMAATLASGLTACGGGSSSSTSSETPADSPDGSTQTSTGQFVDSPVSGLEYSAQPSGTAGITDDDGYFQYVEGDEITFSVGAFNLGKASGGSVITPVELTGDVADKTSNIARFLQTLDDDGVPGNGITITASTRETATNQNPTDVADADLGNSTLADTIIGLTSENTVPQTTIVSTEDATDHLSGTLDQLEPIESCLDERAVAVTEDRLADKVFGFIRADEQGIFHFLPDGTLAEFSYDSQRTVVLRDGAQDTWALLNGGTEIQFGREDSPLTACATDNSLIFELGDEIARFYDIKAFALPSSSQSFLIGEAPMDPKAILTVNPDGSLGYFPTETPISENSKATVATSGVLNLDFDEGDVIDKIFFLAGQSNRIGVHLDYSETGSLLHVGTAEMIANASSVAEEALKGSVRVFHDAESNETVILRFNGDYTLEDFANDYYSGETQETYYSKGSWSLQGDKLTMTDDQQMQEVFQVLDAGTATYFATPGTEEENLYKLRKTQAITESAFLGTYTVSVPTENTVERELVVQANGVCTYSGTDCTWTIDATGKAELNFGSNETGTVEIWQLAGSNDQFAHLITHSNDVTDIEPGFMTRN</sequence>
<feature type="region of interest" description="Disordered" evidence="1">
    <location>
        <begin position="24"/>
        <end position="68"/>
    </location>
</feature>
<dbReference type="Proteomes" id="UP000198644">
    <property type="component" value="Unassembled WGS sequence"/>
</dbReference>
<dbReference type="AlphaFoldDB" id="A0A1I6HUA8"/>
<dbReference type="PROSITE" id="PS51257">
    <property type="entry name" value="PROKAR_LIPOPROTEIN"/>
    <property type="match status" value="1"/>
</dbReference>
<dbReference type="EMBL" id="FOYW01000001">
    <property type="protein sequence ID" value="SFR58052.1"/>
    <property type="molecule type" value="Genomic_DNA"/>
</dbReference>
<evidence type="ECO:0000256" key="1">
    <source>
        <dbReference type="SAM" id="MobiDB-lite"/>
    </source>
</evidence>
<dbReference type="OrthoDB" id="5592990at2"/>
<gene>
    <name evidence="3" type="ORF">SAMN05216203_1558</name>
</gene>
<proteinExistence type="predicted"/>
<dbReference type="STRING" id="650891.SAMN05216203_1558"/>
<feature type="signal peptide" evidence="2">
    <location>
        <begin position="1"/>
        <end position="22"/>
    </location>
</feature>
<accession>A0A1I6HUA8</accession>
<keyword evidence="2" id="KW-0732">Signal</keyword>
<reference evidence="3 4" key="1">
    <citation type="submission" date="2016-10" db="EMBL/GenBank/DDBJ databases">
        <authorList>
            <person name="de Groot N.N."/>
        </authorList>
    </citation>
    <scope>NUCLEOTIDE SEQUENCE [LARGE SCALE GENOMIC DNA]</scope>
    <source>
        <strain evidence="3 4">CGMCC 1.9167</strain>
    </source>
</reference>
<evidence type="ECO:0000313" key="3">
    <source>
        <dbReference type="EMBL" id="SFR58052.1"/>
    </source>
</evidence>
<feature type="compositionally biased region" description="Polar residues" evidence="1">
    <location>
        <begin position="41"/>
        <end position="51"/>
    </location>
</feature>
<keyword evidence="4" id="KW-1185">Reference proteome</keyword>
<evidence type="ECO:0000313" key="4">
    <source>
        <dbReference type="Proteomes" id="UP000198644"/>
    </source>
</evidence>
<name>A0A1I6HUA8_9GAMM</name>
<dbReference type="RefSeq" id="WP_092010448.1">
    <property type="nucleotide sequence ID" value="NZ_FOYW01000001.1"/>
</dbReference>
<organism evidence="3 4">
    <name type="scientific">Marinobacter daqiaonensis</name>
    <dbReference type="NCBI Taxonomy" id="650891"/>
    <lineage>
        <taxon>Bacteria</taxon>
        <taxon>Pseudomonadati</taxon>
        <taxon>Pseudomonadota</taxon>
        <taxon>Gammaproteobacteria</taxon>
        <taxon>Pseudomonadales</taxon>
        <taxon>Marinobacteraceae</taxon>
        <taxon>Marinobacter</taxon>
    </lineage>
</organism>
<feature type="chain" id="PRO_5011561712" evidence="2">
    <location>
        <begin position="23"/>
        <end position="606"/>
    </location>
</feature>
<protein>
    <submittedName>
        <fullName evidence="3">Uncharacterized protein</fullName>
    </submittedName>
</protein>